<reference evidence="1" key="2">
    <citation type="journal article" date="2015" name="Data Brief">
        <title>Shoot transcriptome of the giant reed, Arundo donax.</title>
        <authorList>
            <person name="Barrero R.A."/>
            <person name="Guerrero F.D."/>
            <person name="Moolhuijzen P."/>
            <person name="Goolsby J.A."/>
            <person name="Tidwell J."/>
            <person name="Bellgard S.E."/>
            <person name="Bellgard M.I."/>
        </authorList>
    </citation>
    <scope>NUCLEOTIDE SEQUENCE</scope>
    <source>
        <tissue evidence="1">Shoot tissue taken approximately 20 cm above the soil surface</tissue>
    </source>
</reference>
<dbReference type="EMBL" id="GBRH01256084">
    <property type="protein sequence ID" value="JAD41811.1"/>
    <property type="molecule type" value="Transcribed_RNA"/>
</dbReference>
<name>A0A0A8ZSN9_ARUDO</name>
<dbReference type="AlphaFoldDB" id="A0A0A8ZSN9"/>
<organism evidence="1">
    <name type="scientific">Arundo donax</name>
    <name type="common">Giant reed</name>
    <name type="synonym">Donax arundinaceus</name>
    <dbReference type="NCBI Taxonomy" id="35708"/>
    <lineage>
        <taxon>Eukaryota</taxon>
        <taxon>Viridiplantae</taxon>
        <taxon>Streptophyta</taxon>
        <taxon>Embryophyta</taxon>
        <taxon>Tracheophyta</taxon>
        <taxon>Spermatophyta</taxon>
        <taxon>Magnoliopsida</taxon>
        <taxon>Liliopsida</taxon>
        <taxon>Poales</taxon>
        <taxon>Poaceae</taxon>
        <taxon>PACMAD clade</taxon>
        <taxon>Arundinoideae</taxon>
        <taxon>Arundineae</taxon>
        <taxon>Arundo</taxon>
    </lineage>
</organism>
<accession>A0A0A8ZSN9</accession>
<sequence>MLPLASVGAGDPPESLGNVVGGGGGFLLLGESRR</sequence>
<protein>
    <submittedName>
        <fullName evidence="1">Uncharacterized protein</fullName>
    </submittedName>
</protein>
<evidence type="ECO:0000313" key="1">
    <source>
        <dbReference type="EMBL" id="JAD41811.1"/>
    </source>
</evidence>
<reference evidence="1" key="1">
    <citation type="submission" date="2014-09" db="EMBL/GenBank/DDBJ databases">
        <authorList>
            <person name="Magalhaes I.L.F."/>
            <person name="Oliveira U."/>
            <person name="Santos F.R."/>
            <person name="Vidigal T.H.D.A."/>
            <person name="Brescovit A.D."/>
            <person name="Santos A.J."/>
        </authorList>
    </citation>
    <scope>NUCLEOTIDE SEQUENCE</scope>
    <source>
        <tissue evidence="1">Shoot tissue taken approximately 20 cm above the soil surface</tissue>
    </source>
</reference>
<proteinExistence type="predicted"/>